<dbReference type="InterPro" id="IPR050194">
    <property type="entry name" value="Glycosyltransferase_grp1"/>
</dbReference>
<protein>
    <submittedName>
        <fullName evidence="3">Glycosyltransferase</fullName>
    </submittedName>
</protein>
<organism evidence="3 4">
    <name type="scientific">Geovibrio thiophilus</name>
    <dbReference type="NCBI Taxonomy" id="139438"/>
    <lineage>
        <taxon>Bacteria</taxon>
        <taxon>Pseudomonadati</taxon>
        <taxon>Deferribacterota</taxon>
        <taxon>Deferribacteres</taxon>
        <taxon>Deferribacterales</taxon>
        <taxon>Geovibrionaceae</taxon>
        <taxon>Geovibrio</taxon>
    </lineage>
</organism>
<sequence>MTIHRRKQMAKADLHCHSKYSNHPTEWFLQRLGSAESYTEPEYIYRTMKDRGMDFVTVTDHNKMEASLILNEKYPEDTFTGVESTVYFPEDGCKIHCLVYGLNESQFAMIQKIRRDIYDFRDYIKEQNIAYSVAHATYSVNSRLNIEHLEKLVLLFDVFEGINGGRGKLHNTTWVNALEGLSPDKIDDLTAKHKIKTFGSCPWIKGFTGGSDDHAGLFLGNTYTITKAASPQEFLEKIRTKQTRHSGNYSSFHSLAFTVYKIAYDFTRNHKNMAGAQGLFNNITSYIFEDKKPTLLERLKLKSMKMRKSADGSKVKRLVTELIEDVRGLTDGNINRKLSVVYEKATDIADEYTKMALSGLTGDAKNYRPEELVRSVTSSLPGIFLSVPFFTSFGHMYKDRHLVDEIEQRFSVRSGRAKKKILWFTDTITDLNGVSVTLRTIGRLAHEQGYDLKIISCLTEDEIDHRLPPNYVNLKPIYSFSMPYYEKLTVKIPSVLKALEDIYAFDPDEVYISTPGPVGLVGLLAAKLLNVKSSGIYHTDFTKEVYEITSNDSLKVLVETYTRWFFDSVSELKTTSAEYMSLLSERGMARHKMSVFHRGIDARLFCPMKKQEEGLFTLAYAGRISKDKNLDFLLELFGRLNEKYSSLRLVMAGDGPYLDELKSKTAGMPNVVILNEIEHARMPEVYAMADLFLFPSTTDTFGMVVLEAQACGVPAIVSDEGGPKEIIADKETGLVAYANDMEDWLHKASRMIDLAAAKPAEYRRFSEAARSRVMSVFNWDKVLRDLFAKNKPESLPEKSDGRLREISASVA</sequence>
<dbReference type="SUPFAM" id="SSF53756">
    <property type="entry name" value="UDP-Glycosyltransferase/glycogen phosphorylase"/>
    <property type="match status" value="1"/>
</dbReference>
<feature type="domain" description="Glycosyl transferase family 1" evidence="1">
    <location>
        <begin position="613"/>
        <end position="771"/>
    </location>
</feature>
<dbReference type="SUPFAM" id="SSF89550">
    <property type="entry name" value="PHP domain-like"/>
    <property type="match status" value="1"/>
</dbReference>
<keyword evidence="4" id="KW-1185">Reference proteome</keyword>
<dbReference type="Gene3D" id="3.40.50.2000">
    <property type="entry name" value="Glycogen Phosphorylase B"/>
    <property type="match status" value="2"/>
</dbReference>
<gene>
    <name evidence="3" type="ORF">EP073_01125</name>
</gene>
<dbReference type="Pfam" id="PF13439">
    <property type="entry name" value="Glyco_transf_4"/>
    <property type="match status" value="1"/>
</dbReference>
<dbReference type="PANTHER" id="PTHR45947">
    <property type="entry name" value="SULFOQUINOVOSYL TRANSFERASE SQD2"/>
    <property type="match status" value="1"/>
</dbReference>
<dbReference type="AlphaFoldDB" id="A0A3R5UZG1"/>
<dbReference type="InterPro" id="IPR016195">
    <property type="entry name" value="Pol/histidinol_Pase-like"/>
</dbReference>
<dbReference type="Gene3D" id="3.20.20.140">
    <property type="entry name" value="Metal-dependent hydrolases"/>
    <property type="match status" value="1"/>
</dbReference>
<dbReference type="KEGG" id="gtl:EP073_01125"/>
<keyword evidence="3" id="KW-0808">Transferase</keyword>
<proteinExistence type="predicted"/>
<evidence type="ECO:0000313" key="4">
    <source>
        <dbReference type="Proteomes" id="UP000287502"/>
    </source>
</evidence>
<dbReference type="InterPro" id="IPR028098">
    <property type="entry name" value="Glyco_trans_4-like_N"/>
</dbReference>
<dbReference type="PANTHER" id="PTHR45947:SF3">
    <property type="entry name" value="SULFOQUINOVOSYL TRANSFERASE SQD2"/>
    <property type="match status" value="1"/>
</dbReference>
<reference evidence="3 4" key="1">
    <citation type="submission" date="2019-01" db="EMBL/GenBank/DDBJ databases">
        <title>Geovibrio thiophilus DSM 11263, complete genome.</title>
        <authorList>
            <person name="Spring S."/>
            <person name="Bunk B."/>
            <person name="Sproer C."/>
        </authorList>
    </citation>
    <scope>NUCLEOTIDE SEQUENCE [LARGE SCALE GENOMIC DNA]</scope>
    <source>
        <strain evidence="3 4">DSM 11263</strain>
    </source>
</reference>
<dbReference type="OrthoDB" id="9802525at2"/>
<dbReference type="EMBL" id="CP035108">
    <property type="protein sequence ID" value="QAR32051.1"/>
    <property type="molecule type" value="Genomic_DNA"/>
</dbReference>
<evidence type="ECO:0000313" key="3">
    <source>
        <dbReference type="EMBL" id="QAR32051.1"/>
    </source>
</evidence>
<dbReference type="InterPro" id="IPR001296">
    <property type="entry name" value="Glyco_trans_1"/>
</dbReference>
<dbReference type="Proteomes" id="UP000287502">
    <property type="component" value="Chromosome"/>
</dbReference>
<evidence type="ECO:0000259" key="1">
    <source>
        <dbReference type="Pfam" id="PF00534"/>
    </source>
</evidence>
<evidence type="ECO:0000259" key="2">
    <source>
        <dbReference type="Pfam" id="PF13439"/>
    </source>
</evidence>
<dbReference type="Pfam" id="PF00534">
    <property type="entry name" value="Glycos_transf_1"/>
    <property type="match status" value="1"/>
</dbReference>
<feature type="domain" description="Glycosyltransferase subfamily 4-like N-terminal" evidence="2">
    <location>
        <begin position="432"/>
        <end position="602"/>
    </location>
</feature>
<accession>A0A3R5UZG1</accession>
<name>A0A3R5UZG1_9BACT</name>
<dbReference type="GO" id="GO:0016757">
    <property type="term" value="F:glycosyltransferase activity"/>
    <property type="evidence" value="ECO:0007669"/>
    <property type="project" value="InterPro"/>
</dbReference>